<dbReference type="OrthoDB" id="1708823at2759"/>
<feature type="signal peptide" evidence="2">
    <location>
        <begin position="1"/>
        <end position="20"/>
    </location>
</feature>
<dbReference type="Pfam" id="PF24808">
    <property type="entry name" value="DUF7707"/>
    <property type="match status" value="1"/>
</dbReference>
<dbReference type="Proteomes" id="UP000268162">
    <property type="component" value="Unassembled WGS sequence"/>
</dbReference>
<dbReference type="AlphaFoldDB" id="A0A4P9ZQV2"/>
<evidence type="ECO:0000313" key="5">
    <source>
        <dbReference type="Proteomes" id="UP000268162"/>
    </source>
</evidence>
<dbReference type="EMBL" id="ML002765">
    <property type="protein sequence ID" value="RKP35876.1"/>
    <property type="molecule type" value="Genomic_DNA"/>
</dbReference>
<evidence type="ECO:0000313" key="4">
    <source>
        <dbReference type="EMBL" id="RKP35876.1"/>
    </source>
</evidence>
<keyword evidence="2" id="KW-0732">Signal</keyword>
<evidence type="ECO:0000259" key="3">
    <source>
        <dbReference type="Pfam" id="PF24808"/>
    </source>
</evidence>
<feature type="chain" id="PRO_5020715881" description="DUF7707 domain-containing protein" evidence="2">
    <location>
        <begin position="21"/>
        <end position="193"/>
    </location>
</feature>
<protein>
    <recommendedName>
        <fullName evidence="3">DUF7707 domain-containing protein</fullName>
    </recommendedName>
</protein>
<name>A0A4P9ZQV2_9FUNG</name>
<dbReference type="PANTHER" id="PTHR38118">
    <property type="entry name" value="ANCHORED CELL WALL PROTEIN 11-RELATED"/>
    <property type="match status" value="1"/>
</dbReference>
<organism evidence="4 5">
    <name type="scientific">Dimargaris cristalligena</name>
    <dbReference type="NCBI Taxonomy" id="215637"/>
    <lineage>
        <taxon>Eukaryota</taxon>
        <taxon>Fungi</taxon>
        <taxon>Fungi incertae sedis</taxon>
        <taxon>Zoopagomycota</taxon>
        <taxon>Kickxellomycotina</taxon>
        <taxon>Dimargaritomycetes</taxon>
        <taxon>Dimargaritales</taxon>
        <taxon>Dimargaritaceae</taxon>
        <taxon>Dimargaris</taxon>
    </lineage>
</organism>
<proteinExistence type="predicted"/>
<evidence type="ECO:0000256" key="1">
    <source>
        <dbReference type="SAM" id="MobiDB-lite"/>
    </source>
</evidence>
<gene>
    <name evidence="4" type="ORF">BJ085DRAFT_33664</name>
</gene>
<reference evidence="5" key="1">
    <citation type="journal article" date="2018" name="Nat. Microbiol.">
        <title>Leveraging single-cell genomics to expand the fungal tree of life.</title>
        <authorList>
            <person name="Ahrendt S.R."/>
            <person name="Quandt C.A."/>
            <person name="Ciobanu D."/>
            <person name="Clum A."/>
            <person name="Salamov A."/>
            <person name="Andreopoulos B."/>
            <person name="Cheng J.F."/>
            <person name="Woyke T."/>
            <person name="Pelin A."/>
            <person name="Henrissat B."/>
            <person name="Reynolds N.K."/>
            <person name="Benny G.L."/>
            <person name="Smith M.E."/>
            <person name="James T.Y."/>
            <person name="Grigoriev I.V."/>
        </authorList>
    </citation>
    <scope>NUCLEOTIDE SEQUENCE [LARGE SCALE GENOMIC DNA]</scope>
    <source>
        <strain evidence="5">RSA 468</strain>
    </source>
</reference>
<sequence>MTQHLALMLAATAFLASAHANSPIQASGWNITNLPVGERVALCAMQIQVCQTTCGGPDLAPKAFCNDTTMGWGCGCKGHSPEYDVYNLPIPGRDCEGFAKDCVDRCKFNVDCVEKCRSDWPCHTPEAPESYLEVNRSNEMPAYKFVDKSEKGRKAEADGEAKSSAGQGPTAASLFQTLLIAAPATLLVATMFV</sequence>
<dbReference type="InterPro" id="IPR056124">
    <property type="entry name" value="DUF7707"/>
</dbReference>
<accession>A0A4P9ZQV2</accession>
<feature type="region of interest" description="Disordered" evidence="1">
    <location>
        <begin position="149"/>
        <end position="168"/>
    </location>
</feature>
<keyword evidence="5" id="KW-1185">Reference proteome</keyword>
<feature type="compositionally biased region" description="Basic and acidic residues" evidence="1">
    <location>
        <begin position="149"/>
        <end position="161"/>
    </location>
</feature>
<evidence type="ECO:0000256" key="2">
    <source>
        <dbReference type="SAM" id="SignalP"/>
    </source>
</evidence>
<feature type="domain" description="DUF7707" evidence="3">
    <location>
        <begin position="31"/>
        <end position="122"/>
    </location>
</feature>
<dbReference type="PANTHER" id="PTHR38118:SF2">
    <property type="entry name" value="CDP-ALCOHOL PHOSPHATIDYLTRANSFERASE PROTEIN"/>
    <property type="match status" value="1"/>
</dbReference>